<organism evidence="9 10">
    <name type="scientific">Cherax quadricarinatus</name>
    <name type="common">Australian red claw crayfish</name>
    <dbReference type="NCBI Taxonomy" id="27406"/>
    <lineage>
        <taxon>Eukaryota</taxon>
        <taxon>Metazoa</taxon>
        <taxon>Ecdysozoa</taxon>
        <taxon>Arthropoda</taxon>
        <taxon>Crustacea</taxon>
        <taxon>Multicrustacea</taxon>
        <taxon>Malacostraca</taxon>
        <taxon>Eumalacostraca</taxon>
        <taxon>Eucarida</taxon>
        <taxon>Decapoda</taxon>
        <taxon>Pleocyemata</taxon>
        <taxon>Astacidea</taxon>
        <taxon>Parastacoidea</taxon>
        <taxon>Parastacidae</taxon>
        <taxon>Cherax</taxon>
    </lineage>
</organism>
<evidence type="ECO:0000256" key="6">
    <source>
        <dbReference type="SAM" id="MobiDB-lite"/>
    </source>
</evidence>
<feature type="transmembrane region" description="Helical" evidence="7">
    <location>
        <begin position="218"/>
        <end position="239"/>
    </location>
</feature>
<protein>
    <recommendedName>
        <fullName evidence="8">Cation/H+ exchanger transmembrane domain-containing protein</fullName>
    </recommendedName>
</protein>
<keyword evidence="4 7" id="KW-1133">Transmembrane helix</keyword>
<dbReference type="InterPro" id="IPR038770">
    <property type="entry name" value="Na+/solute_symporter_sf"/>
</dbReference>
<dbReference type="GO" id="GO:0015297">
    <property type="term" value="F:antiporter activity"/>
    <property type="evidence" value="ECO:0007669"/>
    <property type="project" value="InterPro"/>
</dbReference>
<feature type="transmembrane region" description="Helical" evidence="7">
    <location>
        <begin position="189"/>
        <end position="212"/>
    </location>
</feature>
<name>A0AAW0WL67_CHEQU</name>
<feature type="transmembrane region" description="Helical" evidence="7">
    <location>
        <begin position="375"/>
        <end position="394"/>
    </location>
</feature>
<feature type="domain" description="Cation/H+ exchanger transmembrane" evidence="8">
    <location>
        <begin position="113"/>
        <end position="493"/>
    </location>
</feature>
<comment type="subcellular location">
    <subcellularLocation>
        <location evidence="1">Membrane</location>
        <topology evidence="1">Multi-pass membrane protein</topology>
    </subcellularLocation>
</comment>
<reference evidence="9 10" key="1">
    <citation type="journal article" date="2024" name="BMC Genomics">
        <title>Genome assembly of redclaw crayfish (Cherax quadricarinatus) provides insights into its immune adaptation and hypoxia tolerance.</title>
        <authorList>
            <person name="Liu Z."/>
            <person name="Zheng J."/>
            <person name="Li H."/>
            <person name="Fang K."/>
            <person name="Wang S."/>
            <person name="He J."/>
            <person name="Zhou D."/>
            <person name="Weng S."/>
            <person name="Chi M."/>
            <person name="Gu Z."/>
            <person name="He J."/>
            <person name="Li F."/>
            <person name="Wang M."/>
        </authorList>
    </citation>
    <scope>NUCLEOTIDE SEQUENCE [LARGE SCALE GENOMIC DNA]</scope>
    <source>
        <strain evidence="9">ZL_2023a</strain>
    </source>
</reference>
<proteinExistence type="inferred from homology"/>
<feature type="transmembrane region" description="Helical" evidence="7">
    <location>
        <begin position="406"/>
        <end position="432"/>
    </location>
</feature>
<keyword evidence="5 7" id="KW-0472">Membrane</keyword>
<gene>
    <name evidence="9" type="ORF">OTU49_009474</name>
</gene>
<evidence type="ECO:0000313" key="9">
    <source>
        <dbReference type="EMBL" id="KAK8727821.1"/>
    </source>
</evidence>
<feature type="transmembrane region" description="Helical" evidence="7">
    <location>
        <begin position="346"/>
        <end position="363"/>
    </location>
</feature>
<evidence type="ECO:0000256" key="1">
    <source>
        <dbReference type="ARBA" id="ARBA00004141"/>
    </source>
</evidence>
<feature type="transmembrane region" description="Helical" evidence="7">
    <location>
        <begin position="321"/>
        <end position="340"/>
    </location>
</feature>
<evidence type="ECO:0000256" key="4">
    <source>
        <dbReference type="ARBA" id="ARBA00022989"/>
    </source>
</evidence>
<sequence>GSTIIEENPQGMDKAPDEKKLSNSEDADTKYSHKLISSCYCCKSFLRSHHELPEHPTVSELMKYSFTCPPHGKVGDCLIWIVVGLSFWGILVAITGELALPGGNFFNLLVLYVVALVAGFMANFIGLPPLLGSLVVGILFSSVPVINVVGHNIDTYWSSALRNIALVIILIRAGLGLDPVALKKLSCTVIRLAFLPCLIEATTMGIVSTFFLGLPWSWGFMLGFIVAAVSPAVVVPSLLKLSEQGYGVDQGIPTLIIAAASIDDVLAITGFSVLLGLTFAEGSLIWTILKGPVEILLGIIYGIFFGLLCWFVPYKEKRNRAVYKFIIVFCLGALGMFGSHKVGLESSGPIAVLAFAFVAGLGWRRPGKEDPDVGVYYRFVWKIFQPMLFALIGTEIDVAAIDPDTIGWGLLAVVISLSFRILTSFVVVMGAAFTIWERLFIAIAWLPKATVQAAIGSQALDYVRLHNGEDEDIIRGEKIVTIAVMVILVTAPLGAAAIKLTGPRFLAKKLPNLSLMSDPEATV</sequence>
<feature type="transmembrane region" description="Helical" evidence="7">
    <location>
        <begin position="295"/>
        <end position="314"/>
    </location>
</feature>
<feature type="transmembrane region" description="Helical" evidence="7">
    <location>
        <begin position="77"/>
        <end position="99"/>
    </location>
</feature>
<keyword evidence="10" id="KW-1185">Reference proteome</keyword>
<feature type="transmembrane region" description="Helical" evidence="7">
    <location>
        <begin position="130"/>
        <end position="150"/>
    </location>
</feature>
<dbReference type="InterPro" id="IPR051843">
    <property type="entry name" value="CPA1_transporter"/>
</dbReference>
<dbReference type="Proteomes" id="UP001445076">
    <property type="component" value="Unassembled WGS sequence"/>
</dbReference>
<dbReference type="PANTHER" id="PTHR31102">
    <property type="match status" value="1"/>
</dbReference>
<dbReference type="GO" id="GO:0016020">
    <property type="term" value="C:membrane"/>
    <property type="evidence" value="ECO:0007669"/>
    <property type="project" value="UniProtKB-SubCell"/>
</dbReference>
<dbReference type="Gene3D" id="1.20.1530.20">
    <property type="match status" value="1"/>
</dbReference>
<evidence type="ECO:0000256" key="3">
    <source>
        <dbReference type="ARBA" id="ARBA00022692"/>
    </source>
</evidence>
<dbReference type="InterPro" id="IPR006153">
    <property type="entry name" value="Cation/H_exchanger_TM"/>
</dbReference>
<evidence type="ECO:0000256" key="7">
    <source>
        <dbReference type="SAM" id="Phobius"/>
    </source>
</evidence>
<feature type="transmembrane region" description="Helical" evidence="7">
    <location>
        <begin position="251"/>
        <end position="275"/>
    </location>
</feature>
<feature type="compositionally biased region" description="Basic and acidic residues" evidence="6">
    <location>
        <begin position="14"/>
        <end position="26"/>
    </location>
</feature>
<dbReference type="EMBL" id="JARKIK010000074">
    <property type="protein sequence ID" value="KAK8727821.1"/>
    <property type="molecule type" value="Genomic_DNA"/>
</dbReference>
<dbReference type="GO" id="GO:1902600">
    <property type="term" value="P:proton transmembrane transport"/>
    <property type="evidence" value="ECO:0007669"/>
    <property type="project" value="InterPro"/>
</dbReference>
<feature type="region of interest" description="Disordered" evidence="6">
    <location>
        <begin position="1"/>
        <end position="26"/>
    </location>
</feature>
<accession>A0AAW0WL67</accession>
<dbReference type="AlphaFoldDB" id="A0AAW0WL67"/>
<comment type="caution">
    <text evidence="9">The sequence shown here is derived from an EMBL/GenBank/DDBJ whole genome shotgun (WGS) entry which is preliminary data.</text>
</comment>
<feature type="transmembrane region" description="Helical" evidence="7">
    <location>
        <begin position="479"/>
        <end position="500"/>
    </location>
</feature>
<evidence type="ECO:0000313" key="10">
    <source>
        <dbReference type="Proteomes" id="UP001445076"/>
    </source>
</evidence>
<feature type="transmembrane region" description="Helical" evidence="7">
    <location>
        <begin position="105"/>
        <end position="125"/>
    </location>
</feature>
<evidence type="ECO:0000256" key="2">
    <source>
        <dbReference type="ARBA" id="ARBA00007367"/>
    </source>
</evidence>
<evidence type="ECO:0000259" key="8">
    <source>
        <dbReference type="Pfam" id="PF00999"/>
    </source>
</evidence>
<dbReference type="Pfam" id="PF00999">
    <property type="entry name" value="Na_H_Exchanger"/>
    <property type="match status" value="1"/>
</dbReference>
<feature type="non-terminal residue" evidence="9">
    <location>
        <position position="1"/>
    </location>
</feature>
<comment type="similarity">
    <text evidence="2">Belongs to the monovalent cation:proton antiporter 1 (CPA1) transporter (TC 2.A.36) family.</text>
</comment>
<evidence type="ECO:0000256" key="5">
    <source>
        <dbReference type="ARBA" id="ARBA00023136"/>
    </source>
</evidence>
<keyword evidence="3 7" id="KW-0812">Transmembrane</keyword>
<dbReference type="PANTHER" id="PTHR31102:SF1">
    <property type="entry name" value="CATION_H+ EXCHANGER DOMAIN-CONTAINING PROTEIN"/>
    <property type="match status" value="1"/>
</dbReference>